<organism evidence="1 2">
    <name type="scientific">Entomophthora muscae</name>
    <dbReference type="NCBI Taxonomy" id="34485"/>
    <lineage>
        <taxon>Eukaryota</taxon>
        <taxon>Fungi</taxon>
        <taxon>Fungi incertae sedis</taxon>
        <taxon>Zoopagomycota</taxon>
        <taxon>Entomophthoromycotina</taxon>
        <taxon>Entomophthoromycetes</taxon>
        <taxon>Entomophthorales</taxon>
        <taxon>Entomophthoraceae</taxon>
        <taxon>Entomophthora</taxon>
    </lineage>
</organism>
<evidence type="ECO:0000313" key="1">
    <source>
        <dbReference type="EMBL" id="KAJ9086483.1"/>
    </source>
</evidence>
<comment type="caution">
    <text evidence="1">The sequence shown here is derived from an EMBL/GenBank/DDBJ whole genome shotgun (WGS) entry which is preliminary data.</text>
</comment>
<dbReference type="Proteomes" id="UP001165960">
    <property type="component" value="Unassembled WGS sequence"/>
</dbReference>
<accession>A0ACC2UHG8</accession>
<protein>
    <submittedName>
        <fullName evidence="1">Mitochondrial thiamine pyrophosphate transporter</fullName>
    </submittedName>
</protein>
<sequence length="333" mass="37130">MSDKKVQHSVISNVICGGVSGLITRFVVSPLDVIKIRLQIENTRFCPNSKSRTKALPLKYRGIFGTAKTILREEGLTAFWKGNLSAEYLYIAYSATQFFSYRQINDALESSEIVQNSSIRSFLSGASAGLVATSITYPLDLLRTKFVAQDDKNKLYTGIKQSIDLVIKREGLVGLYKGLSPTLIQIMPAMGIVFFGFDTIKASLDTHLVMHQLLSETYFECPFRQKTSYIAPWKDTIAGALAGLISKTVVFPMDVMRKRFQIQTEKALISPMFHSKNYSEVKGSWAMLKKMIQYEGVMSLYKGIVPGLLKGIPSTAVTFGVYGFCLRCMNPVL</sequence>
<proteinExistence type="predicted"/>
<dbReference type="EMBL" id="QTSX02000719">
    <property type="protein sequence ID" value="KAJ9086483.1"/>
    <property type="molecule type" value="Genomic_DNA"/>
</dbReference>
<keyword evidence="2" id="KW-1185">Reference proteome</keyword>
<gene>
    <name evidence="1" type="primary">TPC1</name>
    <name evidence="1" type="ORF">DSO57_1003817</name>
</gene>
<reference evidence="1" key="1">
    <citation type="submission" date="2022-04" db="EMBL/GenBank/DDBJ databases">
        <title>Genome of the entomopathogenic fungus Entomophthora muscae.</title>
        <authorList>
            <person name="Elya C."/>
            <person name="Lovett B.R."/>
            <person name="Lee E."/>
            <person name="Macias A.M."/>
            <person name="Hajek A.E."/>
            <person name="De Bivort B.L."/>
            <person name="Kasson M.T."/>
            <person name="De Fine Licht H.H."/>
            <person name="Stajich J.E."/>
        </authorList>
    </citation>
    <scope>NUCLEOTIDE SEQUENCE</scope>
    <source>
        <strain evidence="1">Berkeley</strain>
    </source>
</reference>
<name>A0ACC2UHG8_9FUNG</name>
<evidence type="ECO:0000313" key="2">
    <source>
        <dbReference type="Proteomes" id="UP001165960"/>
    </source>
</evidence>